<dbReference type="InterPro" id="IPR000014">
    <property type="entry name" value="PAS"/>
</dbReference>
<keyword evidence="3" id="KW-0597">Phosphoprotein</keyword>
<dbReference type="SMART" id="SM00091">
    <property type="entry name" value="PAS"/>
    <property type="match status" value="2"/>
</dbReference>
<dbReference type="PANTHER" id="PTHR43065">
    <property type="entry name" value="SENSOR HISTIDINE KINASE"/>
    <property type="match status" value="1"/>
</dbReference>
<dbReference type="Gene3D" id="3.30.565.10">
    <property type="entry name" value="Histidine kinase-like ATPase, C-terminal domain"/>
    <property type="match status" value="1"/>
</dbReference>
<evidence type="ECO:0000256" key="7">
    <source>
        <dbReference type="ARBA" id="ARBA00022840"/>
    </source>
</evidence>
<evidence type="ECO:0000256" key="8">
    <source>
        <dbReference type="ARBA" id="ARBA00023012"/>
    </source>
</evidence>
<dbReference type="RefSeq" id="WP_377720468.1">
    <property type="nucleotide sequence ID" value="NZ_JBHSAM010000028.1"/>
</dbReference>
<dbReference type="PROSITE" id="PS50109">
    <property type="entry name" value="HIS_KIN"/>
    <property type="match status" value="1"/>
</dbReference>
<dbReference type="Gene3D" id="3.30.450.20">
    <property type="entry name" value="PAS domain"/>
    <property type="match status" value="3"/>
</dbReference>
<dbReference type="SMART" id="SM00388">
    <property type="entry name" value="HisKA"/>
    <property type="match status" value="1"/>
</dbReference>
<evidence type="ECO:0000256" key="4">
    <source>
        <dbReference type="ARBA" id="ARBA00022679"/>
    </source>
</evidence>
<reference evidence="13" key="1">
    <citation type="journal article" date="2019" name="Int. J. Syst. Evol. Microbiol.">
        <title>The Global Catalogue of Microorganisms (GCM) 10K type strain sequencing project: providing services to taxonomists for standard genome sequencing and annotation.</title>
        <authorList>
            <consortium name="The Broad Institute Genomics Platform"/>
            <consortium name="The Broad Institute Genome Sequencing Center for Infectious Disease"/>
            <person name="Wu L."/>
            <person name="Ma J."/>
        </authorList>
    </citation>
    <scope>NUCLEOTIDE SEQUENCE [LARGE SCALE GENOMIC DNA]</scope>
    <source>
        <strain evidence="13">IBRC-M 10987</strain>
    </source>
</reference>
<dbReference type="Gene3D" id="1.10.287.130">
    <property type="match status" value="1"/>
</dbReference>
<dbReference type="Pfam" id="PF00512">
    <property type="entry name" value="HisKA"/>
    <property type="match status" value="1"/>
</dbReference>
<dbReference type="InterPro" id="IPR004358">
    <property type="entry name" value="Sig_transdc_His_kin-like_C"/>
</dbReference>
<dbReference type="NCBIfam" id="TIGR00229">
    <property type="entry name" value="sensory_box"/>
    <property type="match status" value="2"/>
</dbReference>
<sequence>MNKVPDMAPDADSEQPAYWSPDRVRHYYVRFDAEGELSFACPHALIKFYGGSSGQGATTAGGSDWMRNSLMDIVRRAEAIGGARVSEGIDPDTGEIYLIRVYPDEHGYSAFIERTPESGTLMSSAEQMVQSLFEHSPDAVYLLDLKGKYIQVNASSVRLSGYSAAELMRRDFAGLIVPQDLPRVREHFYRAAEGVAQSYPVRIIRADGAMRNFIVNNFPIFDRGQIVGVYGIAKDVTSEYVTEALLRKSISLLEQSQSIAHIGSWEMNTKINRMYWSQESFRIFGMPPTRDGHVEHENLLKTVLQEDADRVLDAWQGGWRNGSFQTECRIVRPNGEERVVFVKGQVNAADSSRMTGIIQDITVLKSTERQLLESEQRSWSIIHHHPDGVCALDMDGTLIGANPSMARLTGYGADELNGQSYSMLLTPSEAERVARDYLNTTDGVELERIDSKLQRKDGKVIVVTNTVVPIIVGGQRVGTYVIIKDMTDTLETEELLRKSDKLKVVGQLAAAVAHEIRNPLTALKGFVKLLQTQNANAKLPYLGIIQEELSRIEFISSELLVLAKPQVSRVADVDVREVLEQTIMLLATQAVMNNIEIRLGAGEEQAYISGDGNQLKQVFVNLLKNAIEASGPGCTIEVTIRLNEGELGIRFADQGCGMPEEMVKRLGEPFYTTKEKGTGLGYMVMRRIIEAHHGRLSISSRQGVGTSVEVILPVRMPDPSTQRVPAN</sequence>
<evidence type="ECO:0000259" key="11">
    <source>
        <dbReference type="PROSITE" id="PS50113"/>
    </source>
</evidence>
<evidence type="ECO:0000259" key="9">
    <source>
        <dbReference type="PROSITE" id="PS50109"/>
    </source>
</evidence>
<dbReference type="InterPro" id="IPR035965">
    <property type="entry name" value="PAS-like_dom_sf"/>
</dbReference>
<dbReference type="Proteomes" id="UP001595715">
    <property type="component" value="Unassembled WGS sequence"/>
</dbReference>
<dbReference type="EC" id="2.7.13.3" evidence="2"/>
<feature type="domain" description="PAC" evidence="11">
    <location>
        <begin position="197"/>
        <end position="248"/>
    </location>
</feature>
<dbReference type="PROSITE" id="PS50113">
    <property type="entry name" value="PAC"/>
    <property type="match status" value="1"/>
</dbReference>
<evidence type="ECO:0000313" key="12">
    <source>
        <dbReference type="EMBL" id="MFC4101872.1"/>
    </source>
</evidence>
<keyword evidence="7" id="KW-0067">ATP-binding</keyword>
<dbReference type="Pfam" id="PF02518">
    <property type="entry name" value="HATPase_c"/>
    <property type="match status" value="1"/>
</dbReference>
<dbReference type="Gene3D" id="2.10.70.100">
    <property type="match status" value="1"/>
</dbReference>
<comment type="caution">
    <text evidence="12">The sequence shown here is derived from an EMBL/GenBank/DDBJ whole genome shotgun (WGS) entry which is preliminary data.</text>
</comment>
<gene>
    <name evidence="12" type="ORF">ACFOZ8_19670</name>
</gene>
<dbReference type="Pfam" id="PF08448">
    <property type="entry name" value="PAS_4"/>
    <property type="match status" value="1"/>
</dbReference>
<dbReference type="CDD" id="cd00130">
    <property type="entry name" value="PAS"/>
    <property type="match status" value="2"/>
</dbReference>
<keyword evidence="6" id="KW-0418">Kinase</keyword>
<keyword evidence="5" id="KW-0547">Nucleotide-binding</keyword>
<organism evidence="12 13">
    <name type="scientific">Paenibacillus xanthanilyticus</name>
    <dbReference type="NCBI Taxonomy" id="1783531"/>
    <lineage>
        <taxon>Bacteria</taxon>
        <taxon>Bacillati</taxon>
        <taxon>Bacillota</taxon>
        <taxon>Bacilli</taxon>
        <taxon>Bacillales</taxon>
        <taxon>Paenibacillaceae</taxon>
        <taxon>Paenibacillus</taxon>
    </lineage>
</organism>
<dbReference type="InterPro" id="IPR013655">
    <property type="entry name" value="PAS_fold_3"/>
</dbReference>
<keyword evidence="4" id="KW-0808">Transferase</keyword>
<dbReference type="CDD" id="cd00075">
    <property type="entry name" value="HATPase"/>
    <property type="match status" value="1"/>
</dbReference>
<evidence type="ECO:0000256" key="5">
    <source>
        <dbReference type="ARBA" id="ARBA00022741"/>
    </source>
</evidence>
<dbReference type="SMART" id="SM00387">
    <property type="entry name" value="HATPase_c"/>
    <property type="match status" value="1"/>
</dbReference>
<dbReference type="PROSITE" id="PS50112">
    <property type="entry name" value="PAS"/>
    <property type="match status" value="2"/>
</dbReference>
<dbReference type="PANTHER" id="PTHR43065:SF10">
    <property type="entry name" value="PEROXIDE STRESS-ACTIVATED HISTIDINE KINASE MAK3"/>
    <property type="match status" value="1"/>
</dbReference>
<dbReference type="InterPro" id="IPR005467">
    <property type="entry name" value="His_kinase_dom"/>
</dbReference>
<dbReference type="Pfam" id="PF00989">
    <property type="entry name" value="PAS"/>
    <property type="match status" value="1"/>
</dbReference>
<dbReference type="InterPro" id="IPR000700">
    <property type="entry name" value="PAS-assoc_C"/>
</dbReference>
<dbReference type="Pfam" id="PF08447">
    <property type="entry name" value="PAS_3"/>
    <property type="match status" value="1"/>
</dbReference>
<dbReference type="EMBL" id="JBHSAM010000028">
    <property type="protein sequence ID" value="MFC4101872.1"/>
    <property type="molecule type" value="Genomic_DNA"/>
</dbReference>
<feature type="domain" description="PAS" evidence="10">
    <location>
        <begin position="374"/>
        <end position="444"/>
    </location>
</feature>
<dbReference type="InterPro" id="IPR036890">
    <property type="entry name" value="HATPase_C_sf"/>
</dbReference>
<evidence type="ECO:0000256" key="2">
    <source>
        <dbReference type="ARBA" id="ARBA00012438"/>
    </source>
</evidence>
<dbReference type="InterPro" id="IPR003661">
    <property type="entry name" value="HisK_dim/P_dom"/>
</dbReference>
<dbReference type="InterPro" id="IPR003594">
    <property type="entry name" value="HATPase_dom"/>
</dbReference>
<keyword evidence="8" id="KW-0902">Two-component regulatory system</keyword>
<evidence type="ECO:0000256" key="6">
    <source>
        <dbReference type="ARBA" id="ARBA00022777"/>
    </source>
</evidence>
<evidence type="ECO:0000256" key="3">
    <source>
        <dbReference type="ARBA" id="ARBA00022553"/>
    </source>
</evidence>
<dbReference type="SMART" id="SM00086">
    <property type="entry name" value="PAC"/>
    <property type="match status" value="3"/>
</dbReference>
<accession>A0ABV8K798</accession>
<dbReference type="SUPFAM" id="SSF47384">
    <property type="entry name" value="Homodimeric domain of signal transducing histidine kinase"/>
    <property type="match status" value="1"/>
</dbReference>
<dbReference type="InterPro" id="IPR036097">
    <property type="entry name" value="HisK_dim/P_sf"/>
</dbReference>
<feature type="domain" description="Histidine kinase" evidence="9">
    <location>
        <begin position="511"/>
        <end position="716"/>
    </location>
</feature>
<dbReference type="SUPFAM" id="SSF55874">
    <property type="entry name" value="ATPase domain of HSP90 chaperone/DNA topoisomerase II/histidine kinase"/>
    <property type="match status" value="1"/>
</dbReference>
<dbReference type="InterPro" id="IPR013656">
    <property type="entry name" value="PAS_4"/>
</dbReference>
<name>A0ABV8K798_9BACL</name>
<dbReference type="InterPro" id="IPR013767">
    <property type="entry name" value="PAS_fold"/>
</dbReference>
<dbReference type="SUPFAM" id="SSF55785">
    <property type="entry name" value="PYP-like sensor domain (PAS domain)"/>
    <property type="match status" value="3"/>
</dbReference>
<proteinExistence type="predicted"/>
<evidence type="ECO:0000256" key="1">
    <source>
        <dbReference type="ARBA" id="ARBA00000085"/>
    </source>
</evidence>
<evidence type="ECO:0000313" key="13">
    <source>
        <dbReference type="Proteomes" id="UP001595715"/>
    </source>
</evidence>
<dbReference type="CDD" id="cd00082">
    <property type="entry name" value="HisKA"/>
    <property type="match status" value="1"/>
</dbReference>
<protein>
    <recommendedName>
        <fullName evidence="2">histidine kinase</fullName>
        <ecNumber evidence="2">2.7.13.3</ecNumber>
    </recommendedName>
</protein>
<feature type="domain" description="PAS" evidence="10">
    <location>
        <begin position="125"/>
        <end position="195"/>
    </location>
</feature>
<keyword evidence="13" id="KW-1185">Reference proteome</keyword>
<dbReference type="PRINTS" id="PR00344">
    <property type="entry name" value="BCTRLSENSOR"/>
</dbReference>
<comment type="catalytic activity">
    <reaction evidence="1">
        <text>ATP + protein L-histidine = ADP + protein N-phospho-L-histidine.</text>
        <dbReference type="EC" id="2.7.13.3"/>
    </reaction>
</comment>
<dbReference type="InterPro" id="IPR001610">
    <property type="entry name" value="PAC"/>
</dbReference>
<evidence type="ECO:0000259" key="10">
    <source>
        <dbReference type="PROSITE" id="PS50112"/>
    </source>
</evidence>